<sequence>MANSSHAPAFERALEEFRKGLKKRDQEENFKKTTFDELKKCIGDLQTKQHSLRRLQNLNRLKPFLEAMEQYGKVVTIFCNSNDLVAFVWVASSYAEAFGELLDTYEHIGENLPLFLQYENLFHAQPHTVRVLTLMYEDILKFHRIALRYFQQPLWKQLFDATWKTYKSRFSGIISNMARHRNLIESQASLSQIEAFQESRRIEDDRFDAQMRNENLGRSRAVYGWLKAANVDTDQYHFSKIRADYPGTGKWLLDNSTFKDWFNHQFPMIPPLLWLNGIPGAGKTILASLVVEEVRKLKPLPTVLFFYCKHKKSERDNFLALARSLLAQLLKQDKGLLLYFYQKCCDSGEAALDSPALVDELLTFAFQNCKSAYIILDGLDECAREERKKIVQWFRRLVEDLPTSEPERFRCLFVSQDDGVARKDFSGLTSIKIRIEDNKHDIDEYCRVKAENLKGELKLTEEKVNTIASTVANSIEGMFLLAKLIWINLSGQTSIRGLEEELKPQVFPTEINKAYERIMVRIKQQASPARIEEVLTLLGWLVCAKRSLKWHEIQGLKAINLDEQFVDHERQKFLVAPKDLCESLVEIRSDGTLELVHLTAKFFLVDQGHVDPPAQEIKLASLCVDYLNLPVFVDRPTGRGILNGDYASMDYAVLYWIRHLEAGVLQTDGNESLMKELAESLEIFIDQHWTSPNATFIVSKRNSDRLQFFKDLPFYEKLEQTIVSTRKQLTFFGKVKKDEIALDLADIVSNVREVLEQVLSSPMDPAIQNDIELKYGNNLFRCPRFSCQFFSTGFPSADERDIHVGKHDRPFPCAEETCPGYIFGFTSAAEREKHMRDMHPISVTQDQEFPTDQDIHQSLQSQQATESAQATASVVVQKPEPDPEPQNIPTQSRSRQEQMRKEFKCYYCSKILQKDIT</sequence>
<evidence type="ECO:0000313" key="5">
    <source>
        <dbReference type="Proteomes" id="UP000800200"/>
    </source>
</evidence>
<dbReference type="OrthoDB" id="21416at2759"/>
<reference evidence="4" key="1">
    <citation type="journal article" date="2020" name="Stud. Mycol.">
        <title>101 Dothideomycetes genomes: a test case for predicting lifestyles and emergence of pathogens.</title>
        <authorList>
            <person name="Haridas S."/>
            <person name="Albert R."/>
            <person name="Binder M."/>
            <person name="Bloem J."/>
            <person name="Labutti K."/>
            <person name="Salamov A."/>
            <person name="Andreopoulos B."/>
            <person name="Baker S."/>
            <person name="Barry K."/>
            <person name="Bills G."/>
            <person name="Bluhm B."/>
            <person name="Cannon C."/>
            <person name="Castanera R."/>
            <person name="Culley D."/>
            <person name="Daum C."/>
            <person name="Ezra D."/>
            <person name="Gonzalez J."/>
            <person name="Henrissat B."/>
            <person name="Kuo A."/>
            <person name="Liang C."/>
            <person name="Lipzen A."/>
            <person name="Lutzoni F."/>
            <person name="Magnuson J."/>
            <person name="Mondo S."/>
            <person name="Nolan M."/>
            <person name="Ohm R."/>
            <person name="Pangilinan J."/>
            <person name="Park H.-J."/>
            <person name="Ramirez L."/>
            <person name="Alfaro M."/>
            <person name="Sun H."/>
            <person name="Tritt A."/>
            <person name="Yoshinaga Y."/>
            <person name="Zwiers L.-H."/>
            <person name="Turgeon B."/>
            <person name="Goodwin S."/>
            <person name="Spatafora J."/>
            <person name="Crous P."/>
            <person name="Grigoriev I."/>
        </authorList>
    </citation>
    <scope>NUCLEOTIDE SEQUENCE</scope>
    <source>
        <strain evidence="4">CBS 207.26</strain>
    </source>
</reference>
<evidence type="ECO:0000256" key="1">
    <source>
        <dbReference type="ARBA" id="ARBA00022737"/>
    </source>
</evidence>
<dbReference type="AlphaFoldDB" id="A0A6A6DET2"/>
<dbReference type="Pfam" id="PF24809">
    <property type="entry name" value="DUF7708"/>
    <property type="match status" value="1"/>
</dbReference>
<dbReference type="InterPro" id="IPR056884">
    <property type="entry name" value="NPHP3-like_N"/>
</dbReference>
<dbReference type="SUPFAM" id="SSF52540">
    <property type="entry name" value="P-loop containing nucleoside triphosphate hydrolases"/>
    <property type="match status" value="1"/>
</dbReference>
<name>A0A6A6DET2_9PEZI</name>
<gene>
    <name evidence="4" type="ORF">K469DRAFT_732151</name>
</gene>
<dbReference type="Pfam" id="PF24883">
    <property type="entry name" value="NPHP3_N"/>
    <property type="match status" value="1"/>
</dbReference>
<dbReference type="PANTHER" id="PTHR10039:SF14">
    <property type="entry name" value="NACHT DOMAIN-CONTAINING PROTEIN"/>
    <property type="match status" value="1"/>
</dbReference>
<dbReference type="PANTHER" id="PTHR10039">
    <property type="entry name" value="AMELOGENIN"/>
    <property type="match status" value="1"/>
</dbReference>
<dbReference type="EMBL" id="ML994680">
    <property type="protein sequence ID" value="KAF2178004.1"/>
    <property type="molecule type" value="Genomic_DNA"/>
</dbReference>
<evidence type="ECO:0000313" key="4">
    <source>
        <dbReference type="EMBL" id="KAF2178004.1"/>
    </source>
</evidence>
<protein>
    <submittedName>
        <fullName evidence="4">Putative zinc finger protein</fullName>
    </submittedName>
</protein>
<evidence type="ECO:0000256" key="2">
    <source>
        <dbReference type="SAM" id="MobiDB-lite"/>
    </source>
</evidence>
<proteinExistence type="predicted"/>
<feature type="region of interest" description="Disordered" evidence="2">
    <location>
        <begin position="853"/>
        <end position="898"/>
    </location>
</feature>
<dbReference type="InterPro" id="IPR027417">
    <property type="entry name" value="P-loop_NTPase"/>
</dbReference>
<feature type="domain" description="NACHT" evidence="3">
    <location>
        <begin position="271"/>
        <end position="402"/>
    </location>
</feature>
<accession>A0A6A6DET2</accession>
<dbReference type="Gene3D" id="3.40.50.300">
    <property type="entry name" value="P-loop containing nucleotide triphosphate hydrolases"/>
    <property type="match status" value="1"/>
</dbReference>
<organism evidence="4 5">
    <name type="scientific">Zopfia rhizophila CBS 207.26</name>
    <dbReference type="NCBI Taxonomy" id="1314779"/>
    <lineage>
        <taxon>Eukaryota</taxon>
        <taxon>Fungi</taxon>
        <taxon>Dikarya</taxon>
        <taxon>Ascomycota</taxon>
        <taxon>Pezizomycotina</taxon>
        <taxon>Dothideomycetes</taxon>
        <taxon>Dothideomycetes incertae sedis</taxon>
        <taxon>Zopfiaceae</taxon>
        <taxon>Zopfia</taxon>
    </lineage>
</organism>
<keyword evidence="5" id="KW-1185">Reference proteome</keyword>
<evidence type="ECO:0000259" key="3">
    <source>
        <dbReference type="PROSITE" id="PS50837"/>
    </source>
</evidence>
<feature type="compositionally biased region" description="Low complexity" evidence="2">
    <location>
        <begin position="857"/>
        <end position="877"/>
    </location>
</feature>
<keyword evidence="1" id="KW-0677">Repeat</keyword>
<dbReference type="InterPro" id="IPR056125">
    <property type="entry name" value="DUF7708"/>
</dbReference>
<dbReference type="PROSITE" id="PS50837">
    <property type="entry name" value="NACHT"/>
    <property type="match status" value="1"/>
</dbReference>
<dbReference type="Proteomes" id="UP000800200">
    <property type="component" value="Unassembled WGS sequence"/>
</dbReference>
<dbReference type="InterPro" id="IPR007111">
    <property type="entry name" value="NACHT_NTPase"/>
</dbReference>